<dbReference type="AlphaFoldDB" id="A0A6A4PCA6"/>
<sequence length="51" mass="5886">MFFLSHPNPISPFIPTTFFLLPPVTIQNLHLTNFQHLISQPEKSHLDSPMN</sequence>
<dbReference type="EMBL" id="WOCE01000014">
    <property type="protein sequence ID" value="KAE9600092.1"/>
    <property type="molecule type" value="Genomic_DNA"/>
</dbReference>
<name>A0A6A4PCA6_LUPAL</name>
<reference evidence="2" key="1">
    <citation type="journal article" date="2020" name="Nat. Commun.">
        <title>Genome sequence of the cluster root forming white lupin.</title>
        <authorList>
            <person name="Hufnagel B."/>
            <person name="Marques A."/>
            <person name="Soriano A."/>
            <person name="Marques L."/>
            <person name="Divol F."/>
            <person name="Doumas P."/>
            <person name="Sallet E."/>
            <person name="Mancinotti D."/>
            <person name="Carrere S."/>
            <person name="Marande W."/>
            <person name="Arribat S."/>
            <person name="Keller J."/>
            <person name="Huneau C."/>
            <person name="Blein T."/>
            <person name="Aime D."/>
            <person name="Laguerre M."/>
            <person name="Taylor J."/>
            <person name="Schubert V."/>
            <person name="Nelson M."/>
            <person name="Geu-Flores F."/>
            <person name="Crespi M."/>
            <person name="Gallardo-Guerrero K."/>
            <person name="Delaux P.-M."/>
            <person name="Salse J."/>
            <person name="Berges H."/>
            <person name="Guyot R."/>
            <person name="Gouzy J."/>
            <person name="Peret B."/>
        </authorList>
    </citation>
    <scope>NUCLEOTIDE SEQUENCE [LARGE SCALE GENOMIC DNA]</scope>
    <source>
        <strain evidence="2">cv. Amiga</strain>
    </source>
</reference>
<keyword evidence="2" id="KW-1185">Reference proteome</keyword>
<comment type="caution">
    <text evidence="1">The sequence shown here is derived from an EMBL/GenBank/DDBJ whole genome shotgun (WGS) entry which is preliminary data.</text>
</comment>
<evidence type="ECO:0000313" key="2">
    <source>
        <dbReference type="Proteomes" id="UP000447434"/>
    </source>
</evidence>
<organism evidence="1 2">
    <name type="scientific">Lupinus albus</name>
    <name type="common">White lupine</name>
    <name type="synonym">Lupinus termis</name>
    <dbReference type="NCBI Taxonomy" id="3870"/>
    <lineage>
        <taxon>Eukaryota</taxon>
        <taxon>Viridiplantae</taxon>
        <taxon>Streptophyta</taxon>
        <taxon>Embryophyta</taxon>
        <taxon>Tracheophyta</taxon>
        <taxon>Spermatophyta</taxon>
        <taxon>Magnoliopsida</taxon>
        <taxon>eudicotyledons</taxon>
        <taxon>Gunneridae</taxon>
        <taxon>Pentapetalae</taxon>
        <taxon>rosids</taxon>
        <taxon>fabids</taxon>
        <taxon>Fabales</taxon>
        <taxon>Fabaceae</taxon>
        <taxon>Papilionoideae</taxon>
        <taxon>50 kb inversion clade</taxon>
        <taxon>genistoids sensu lato</taxon>
        <taxon>core genistoids</taxon>
        <taxon>Genisteae</taxon>
        <taxon>Lupinus</taxon>
    </lineage>
</organism>
<accession>A0A6A4PCA6</accession>
<evidence type="ECO:0000313" key="1">
    <source>
        <dbReference type="EMBL" id="KAE9600092.1"/>
    </source>
</evidence>
<gene>
    <name evidence="1" type="ORF">Lalb_Chr14g0369281</name>
</gene>
<proteinExistence type="predicted"/>
<protein>
    <submittedName>
        <fullName evidence="1">Uncharacterized protein</fullName>
    </submittedName>
</protein>
<dbReference type="Proteomes" id="UP000447434">
    <property type="component" value="Chromosome 14"/>
</dbReference>